<dbReference type="RefSeq" id="WP_111864198.1">
    <property type="nucleotide sequence ID" value="NZ_QLYX01000003.1"/>
</dbReference>
<keyword evidence="4" id="KW-1185">Reference proteome</keyword>
<evidence type="ECO:0000313" key="4">
    <source>
        <dbReference type="Proteomes" id="UP000251891"/>
    </source>
</evidence>
<organism evidence="3 4">
    <name type="scientific">Actinomadura craniellae</name>
    <dbReference type="NCBI Taxonomy" id="2231787"/>
    <lineage>
        <taxon>Bacteria</taxon>
        <taxon>Bacillati</taxon>
        <taxon>Actinomycetota</taxon>
        <taxon>Actinomycetes</taxon>
        <taxon>Streptosporangiales</taxon>
        <taxon>Thermomonosporaceae</taxon>
        <taxon>Actinomadura</taxon>
    </lineage>
</organism>
<gene>
    <name evidence="3" type="ORF">DPM19_07905</name>
</gene>
<proteinExistence type="predicted"/>
<comment type="caution">
    <text evidence="3">The sequence shown here is derived from an EMBL/GenBank/DDBJ whole genome shotgun (WGS) entry which is preliminary data.</text>
</comment>
<sequence length="310" mass="32411">MRLPPHAVMAITAVVAVVPAAGAARPDPYPVPRPLPALSATTIDARYAAADREIRSALEVAGWARDTGRVRALTALLRPGRRFLSFDGRGDGRAVEVIGDLARAERVAVVVPGADNSLDNYDGSWKFVGGGARALGEEVRRLAPGSRTAVVAWLGYDPPATSSFAVLGTRRADAGARELRRFVAGLRRGGRARIGLLCHSYGSVVCARALPGLPVDDVALYGSPGTTARSAAGLRTPARVWAGRSSGDWMAYIPHIRVFGAGFGADPVSPAFGARIFAAGSGTHADYLRPGTRSLRNLALIALGHVPEPA</sequence>
<protein>
    <recommendedName>
        <fullName evidence="2">DUF1023 domain-containing protein</fullName>
    </recommendedName>
</protein>
<name>A0A365H9M0_9ACTN</name>
<dbReference type="Proteomes" id="UP000251891">
    <property type="component" value="Unassembled WGS sequence"/>
</dbReference>
<dbReference type="AlphaFoldDB" id="A0A365H9M0"/>
<evidence type="ECO:0000313" key="3">
    <source>
        <dbReference type="EMBL" id="RAY15698.1"/>
    </source>
</evidence>
<feature type="chain" id="PRO_5016785973" description="DUF1023 domain-containing protein" evidence="1">
    <location>
        <begin position="24"/>
        <end position="310"/>
    </location>
</feature>
<dbReference type="EMBL" id="QLYX01000003">
    <property type="protein sequence ID" value="RAY15698.1"/>
    <property type="molecule type" value="Genomic_DNA"/>
</dbReference>
<dbReference type="OrthoDB" id="5170249at2"/>
<feature type="signal peptide" evidence="1">
    <location>
        <begin position="1"/>
        <end position="23"/>
    </location>
</feature>
<accession>A0A365H9M0</accession>
<evidence type="ECO:0000256" key="1">
    <source>
        <dbReference type="SAM" id="SignalP"/>
    </source>
</evidence>
<evidence type="ECO:0000259" key="2">
    <source>
        <dbReference type="Pfam" id="PF06259"/>
    </source>
</evidence>
<keyword evidence="1" id="KW-0732">Signal</keyword>
<dbReference type="InterPro" id="IPR010427">
    <property type="entry name" value="DUF1023"/>
</dbReference>
<reference evidence="3 4" key="1">
    <citation type="submission" date="2018-06" db="EMBL/GenBank/DDBJ databases">
        <title>Actinomadura craniellae sp. nov. isolated from marine sponge Craniella sp.</title>
        <authorList>
            <person name="Li L."/>
            <person name="Xu Q.H."/>
            <person name="Lin H.W."/>
            <person name="Lu Y.H."/>
        </authorList>
    </citation>
    <scope>NUCLEOTIDE SEQUENCE [LARGE SCALE GENOMIC DNA]</scope>
    <source>
        <strain evidence="3 4">LHW63021</strain>
    </source>
</reference>
<dbReference type="Pfam" id="PF06259">
    <property type="entry name" value="Abhydrolase_8"/>
    <property type="match status" value="1"/>
</dbReference>
<feature type="domain" description="DUF1023" evidence="2">
    <location>
        <begin position="87"/>
        <end position="257"/>
    </location>
</feature>